<name>A0A928KT26_9FIRM</name>
<dbReference type="InterPro" id="IPR014710">
    <property type="entry name" value="RmlC-like_jellyroll"/>
</dbReference>
<dbReference type="RefSeq" id="WP_326840652.1">
    <property type="nucleotide sequence ID" value="NZ_SVNY01000005.1"/>
</dbReference>
<dbReference type="InterPro" id="IPR010282">
    <property type="entry name" value="Uncharacterised_HutD/Ves"/>
</dbReference>
<evidence type="ECO:0000313" key="1">
    <source>
        <dbReference type="EMBL" id="MBE6834035.1"/>
    </source>
</evidence>
<dbReference type="Pfam" id="PF05962">
    <property type="entry name" value="HutD"/>
    <property type="match status" value="1"/>
</dbReference>
<dbReference type="PANTHER" id="PTHR37943:SF1">
    <property type="entry name" value="PROTEIN VES"/>
    <property type="match status" value="1"/>
</dbReference>
<accession>A0A928KT26</accession>
<sequence length="194" mass="21448">MIQLIPRARQKTTKWLGGETSELFIDPPQASLAAQDFLFRISTASVACGASEFTLFPQKQRILLLLEGDITLTFRGGESIRLKPMQSAAFSGAWHTQSRGTGRNLNLILSPSAKGSVKVIKLRPGKVWRFSPQTRFTGLYFPFGSAHVTAGDSGYSIQKRDFLLISNPAEGMIFDVDTLCEQYLIMTGVELDDQ</sequence>
<dbReference type="EMBL" id="SVNY01000005">
    <property type="protein sequence ID" value="MBE6834035.1"/>
    <property type="molecule type" value="Genomic_DNA"/>
</dbReference>
<dbReference type="AlphaFoldDB" id="A0A928KT26"/>
<organism evidence="1 2">
    <name type="scientific">Faecalispora sporosphaeroides</name>
    <dbReference type="NCBI Taxonomy" id="1549"/>
    <lineage>
        <taxon>Bacteria</taxon>
        <taxon>Bacillati</taxon>
        <taxon>Bacillota</taxon>
        <taxon>Clostridia</taxon>
        <taxon>Eubacteriales</taxon>
        <taxon>Oscillospiraceae</taxon>
        <taxon>Faecalispora</taxon>
    </lineage>
</organism>
<protein>
    <submittedName>
        <fullName evidence="1">HutD family protein</fullName>
    </submittedName>
</protein>
<proteinExistence type="predicted"/>
<dbReference type="Gene3D" id="2.60.120.10">
    <property type="entry name" value="Jelly Rolls"/>
    <property type="match status" value="1"/>
</dbReference>
<reference evidence="1" key="1">
    <citation type="submission" date="2019-04" db="EMBL/GenBank/DDBJ databases">
        <title>Evolution of Biomass-Degrading Anaerobic Consortia Revealed by Metagenomics.</title>
        <authorList>
            <person name="Peng X."/>
        </authorList>
    </citation>
    <scope>NUCLEOTIDE SEQUENCE</scope>
    <source>
        <strain evidence="1">SIG551</strain>
    </source>
</reference>
<dbReference type="PANTHER" id="PTHR37943">
    <property type="entry name" value="PROTEIN VES"/>
    <property type="match status" value="1"/>
</dbReference>
<comment type="caution">
    <text evidence="1">The sequence shown here is derived from an EMBL/GenBank/DDBJ whole genome shotgun (WGS) entry which is preliminary data.</text>
</comment>
<dbReference type="SUPFAM" id="SSF51182">
    <property type="entry name" value="RmlC-like cupins"/>
    <property type="match status" value="1"/>
</dbReference>
<dbReference type="InterPro" id="IPR011051">
    <property type="entry name" value="RmlC_Cupin_sf"/>
</dbReference>
<gene>
    <name evidence="1" type="ORF">E7512_10765</name>
</gene>
<dbReference type="Proteomes" id="UP000754750">
    <property type="component" value="Unassembled WGS sequence"/>
</dbReference>
<evidence type="ECO:0000313" key="2">
    <source>
        <dbReference type="Proteomes" id="UP000754750"/>
    </source>
</evidence>